<gene>
    <name evidence="1" type="ORF">OFUS_LOCUS24068</name>
</gene>
<dbReference type="AlphaFoldDB" id="A0A8J1TB01"/>
<name>A0A8J1TB01_OWEFU</name>
<evidence type="ECO:0000313" key="1">
    <source>
        <dbReference type="EMBL" id="CAH1800140.1"/>
    </source>
</evidence>
<keyword evidence="2" id="KW-1185">Reference proteome</keyword>
<dbReference type="OrthoDB" id="5796379at2759"/>
<dbReference type="Gene3D" id="6.20.200.10">
    <property type="entry name" value="Inscuteable LGN-binding domain"/>
    <property type="match status" value="1"/>
</dbReference>
<dbReference type="GO" id="GO:0045179">
    <property type="term" value="C:apical cortex"/>
    <property type="evidence" value="ECO:0007669"/>
    <property type="project" value="TreeGrafter"/>
</dbReference>
<dbReference type="Pfam" id="PF16748">
    <property type="entry name" value="INSC_LBD"/>
    <property type="match status" value="1"/>
</dbReference>
<organism evidence="1 2">
    <name type="scientific">Owenia fusiformis</name>
    <name type="common">Polychaete worm</name>
    <dbReference type="NCBI Taxonomy" id="6347"/>
    <lineage>
        <taxon>Eukaryota</taxon>
        <taxon>Metazoa</taxon>
        <taxon>Spiralia</taxon>
        <taxon>Lophotrochozoa</taxon>
        <taxon>Annelida</taxon>
        <taxon>Polychaeta</taxon>
        <taxon>Sedentaria</taxon>
        <taxon>Canalipalpata</taxon>
        <taxon>Sabellida</taxon>
        <taxon>Oweniida</taxon>
        <taxon>Oweniidae</taxon>
        <taxon>Owenia</taxon>
    </lineage>
</organism>
<comment type="caution">
    <text evidence="1">The sequence shown here is derived from an EMBL/GenBank/DDBJ whole genome shotgun (WGS) entry which is preliminary data.</text>
</comment>
<evidence type="ECO:0000313" key="2">
    <source>
        <dbReference type="Proteomes" id="UP000749559"/>
    </source>
</evidence>
<dbReference type="InterPro" id="IPR011989">
    <property type="entry name" value="ARM-like"/>
</dbReference>
<dbReference type="InterPro" id="IPR045789">
    <property type="entry name" value="Insc_C"/>
</dbReference>
<dbReference type="InterPro" id="IPR016024">
    <property type="entry name" value="ARM-type_fold"/>
</dbReference>
<dbReference type="Pfam" id="PF19427">
    <property type="entry name" value="Insc_C"/>
    <property type="match status" value="1"/>
</dbReference>
<dbReference type="EMBL" id="CAIIXF020000011">
    <property type="protein sequence ID" value="CAH1800140.1"/>
    <property type="molecule type" value="Genomic_DNA"/>
</dbReference>
<dbReference type="PANTHER" id="PTHR21386">
    <property type="entry name" value="INSCUTEABLE"/>
    <property type="match status" value="1"/>
</dbReference>
<dbReference type="GO" id="GO:0045176">
    <property type="term" value="P:apical protein localization"/>
    <property type="evidence" value="ECO:0007669"/>
    <property type="project" value="TreeGrafter"/>
</dbReference>
<dbReference type="InterPro" id="IPR031938">
    <property type="entry name" value="INSC_LBD"/>
</dbReference>
<dbReference type="GO" id="GO:0008093">
    <property type="term" value="F:cytoskeletal anchor activity"/>
    <property type="evidence" value="ECO:0007669"/>
    <property type="project" value="TreeGrafter"/>
</dbReference>
<dbReference type="SUPFAM" id="SSF48371">
    <property type="entry name" value="ARM repeat"/>
    <property type="match status" value="1"/>
</dbReference>
<dbReference type="SMART" id="SM00185">
    <property type="entry name" value="ARM"/>
    <property type="match status" value="3"/>
</dbReference>
<dbReference type="GO" id="GO:0009786">
    <property type="term" value="P:regulation of asymmetric cell division"/>
    <property type="evidence" value="ECO:0007669"/>
    <property type="project" value="TreeGrafter"/>
</dbReference>
<reference evidence="1" key="1">
    <citation type="submission" date="2022-03" db="EMBL/GenBank/DDBJ databases">
        <authorList>
            <person name="Martin C."/>
        </authorList>
    </citation>
    <scope>NUCLEOTIDE SEQUENCE</scope>
</reference>
<accession>A0A8J1TB01</accession>
<dbReference type="Gene3D" id="1.25.10.10">
    <property type="entry name" value="Leucine-rich Repeat Variant"/>
    <property type="match status" value="1"/>
</dbReference>
<dbReference type="PANTHER" id="PTHR21386:SF0">
    <property type="entry name" value="PROTEIN INSCUTEABLE HOMOLOG"/>
    <property type="match status" value="1"/>
</dbReference>
<dbReference type="InterPro" id="IPR038205">
    <property type="entry name" value="INSC_LBD_sf"/>
</dbReference>
<protein>
    <submittedName>
        <fullName evidence="1">Uncharacterized protein</fullName>
    </submittedName>
</protein>
<sequence length="532" mass="59139">MSQYPVLHQWLAKSVRSMKMTHSSSVEKWLEELRPMTECECMSILQGKSIKHNAEKASSSSASSYLSYTAEDSIHAVQSRAEIIHSEFKKLYSRIDKERWKQVGPGSLRIATHIRSLLHECNSNIPNPPAVFTEQQQYVMEECARLVQYVETNSDILNNNDVHRAMLREGLTTLSQAFSVLVDMAMGCLIQILLNNVLDFEEPEGVKEALGNLIALGLEGEQMCHIITREGGVETLLELCKNEELGSLRGKSLRALATLCCTSDSIQELENNGGIEILAEVLCSSDITESVRSEAAGVVAQMTSPNTENYEHGIGFLENMEDLVKSLTVLCIEASSHEVFLLGSAALANITFTDTLACDFLLQYSTAQHLIHAVQLNKADSLFAKDQVATILANMASSESCWLEITENNGVETLLQFLQEQPYCYQNEAEISACERVQQKAAIALTRLSRDRDCAEIIVELQGIHRLVQICREPKERNSSDGILVACLAALRKIYSVSCDIEDLSDLDVEELIQPKLLDSFLLCSQSDECFV</sequence>
<dbReference type="InterPro" id="IPR000225">
    <property type="entry name" value="Armadillo"/>
</dbReference>
<dbReference type="InterPro" id="IPR039921">
    <property type="entry name" value="Inscuteable"/>
</dbReference>
<dbReference type="PROSITE" id="PS50176">
    <property type="entry name" value="ARM_REPEAT"/>
    <property type="match status" value="1"/>
</dbReference>
<dbReference type="GO" id="GO:0000132">
    <property type="term" value="P:establishment of mitotic spindle orientation"/>
    <property type="evidence" value="ECO:0007669"/>
    <property type="project" value="TreeGrafter"/>
</dbReference>
<dbReference type="GO" id="GO:0008356">
    <property type="term" value="P:asymmetric cell division"/>
    <property type="evidence" value="ECO:0007669"/>
    <property type="project" value="InterPro"/>
</dbReference>
<dbReference type="Proteomes" id="UP000749559">
    <property type="component" value="Unassembled WGS sequence"/>
</dbReference>
<proteinExistence type="predicted"/>
<dbReference type="CDD" id="cd21966">
    <property type="entry name" value="INSC_LBD"/>
    <property type="match status" value="1"/>
</dbReference>